<feature type="region of interest" description="Disordered" evidence="1">
    <location>
        <begin position="19"/>
        <end position="43"/>
    </location>
</feature>
<reference evidence="2" key="1">
    <citation type="submission" date="2018-05" db="EMBL/GenBank/DDBJ databases">
        <authorList>
            <person name="Lanie J.A."/>
            <person name="Ng W.-L."/>
            <person name="Kazmierczak K.M."/>
            <person name="Andrzejewski T.M."/>
            <person name="Davidsen T.M."/>
            <person name="Wayne K.J."/>
            <person name="Tettelin H."/>
            <person name="Glass J.I."/>
            <person name="Rusch D."/>
            <person name="Podicherti R."/>
            <person name="Tsui H.-C.T."/>
            <person name="Winkler M.E."/>
        </authorList>
    </citation>
    <scope>NUCLEOTIDE SEQUENCE</scope>
</reference>
<gene>
    <name evidence="2" type="ORF">METZ01_LOCUS224373</name>
</gene>
<name>A0A382G9F7_9ZZZZ</name>
<sequence>MLDNYEDFVKAIREEEEMSKTKSLTRKKMKRSDKLQAEGQKRMVKKNITREATDFFYRLRSSKRSIASHPEASVKVRKAIAEFKQKISEV</sequence>
<dbReference type="EMBL" id="UINC01054157">
    <property type="protein sequence ID" value="SVB71519.1"/>
    <property type="molecule type" value="Genomic_DNA"/>
</dbReference>
<proteinExistence type="predicted"/>
<dbReference type="AlphaFoldDB" id="A0A382G9F7"/>
<feature type="compositionally biased region" description="Basic and acidic residues" evidence="1">
    <location>
        <begin position="32"/>
        <end position="41"/>
    </location>
</feature>
<evidence type="ECO:0000256" key="1">
    <source>
        <dbReference type="SAM" id="MobiDB-lite"/>
    </source>
</evidence>
<evidence type="ECO:0000313" key="2">
    <source>
        <dbReference type="EMBL" id="SVB71519.1"/>
    </source>
</evidence>
<organism evidence="2">
    <name type="scientific">marine metagenome</name>
    <dbReference type="NCBI Taxonomy" id="408172"/>
    <lineage>
        <taxon>unclassified sequences</taxon>
        <taxon>metagenomes</taxon>
        <taxon>ecological metagenomes</taxon>
    </lineage>
</organism>
<protein>
    <submittedName>
        <fullName evidence="2">Uncharacterized protein</fullName>
    </submittedName>
</protein>
<accession>A0A382G9F7</accession>